<accession>A0A2W5UWP2</accession>
<dbReference type="CDD" id="cd07176">
    <property type="entry name" value="terB"/>
    <property type="match status" value="1"/>
</dbReference>
<dbReference type="RefSeq" id="WP_304280750.1">
    <property type="nucleotide sequence ID" value="NZ_QFQZ01000067.1"/>
</dbReference>
<evidence type="ECO:0000259" key="1">
    <source>
        <dbReference type="Pfam" id="PF05099"/>
    </source>
</evidence>
<comment type="caution">
    <text evidence="2">The sequence shown here is derived from an EMBL/GenBank/DDBJ whole genome shotgun (WGS) entry which is preliminary data.</text>
</comment>
<evidence type="ECO:0000313" key="2">
    <source>
        <dbReference type="EMBL" id="PZR32169.1"/>
    </source>
</evidence>
<dbReference type="Pfam" id="PF05099">
    <property type="entry name" value="TerB"/>
    <property type="match status" value="1"/>
</dbReference>
<protein>
    <submittedName>
        <fullName evidence="2">Tellurite resistance terb</fullName>
    </submittedName>
</protein>
<dbReference type="InterPro" id="IPR029024">
    <property type="entry name" value="TerB-like"/>
</dbReference>
<organism evidence="2 3">
    <name type="scientific">Caulobacter segnis</name>
    <dbReference type="NCBI Taxonomy" id="88688"/>
    <lineage>
        <taxon>Bacteria</taxon>
        <taxon>Pseudomonadati</taxon>
        <taxon>Pseudomonadota</taxon>
        <taxon>Alphaproteobacteria</taxon>
        <taxon>Caulobacterales</taxon>
        <taxon>Caulobacteraceae</taxon>
        <taxon>Caulobacter</taxon>
    </lineage>
</organism>
<dbReference type="Gene3D" id="1.10.3680.10">
    <property type="entry name" value="TerB-like"/>
    <property type="match status" value="1"/>
</dbReference>
<sequence length="158" mass="17210">MSKPVNNNENEETTMNNALRKALAPTDVWTPRQLEQLDAVVAACALIAHADGEVSTEERGRMLDRIRGQAGLIPFGVDDVLEAFEALDARFETRPDEARAEAEMMVRRLRGRAEAVEVAAAAVAVSIADGGLEADERQVILDICAWLDVAPGQFDLTH</sequence>
<dbReference type="SUPFAM" id="SSF158682">
    <property type="entry name" value="TerB-like"/>
    <property type="match status" value="1"/>
</dbReference>
<dbReference type="AlphaFoldDB" id="A0A2W5UWP2"/>
<name>A0A2W5UWP2_9CAUL</name>
<feature type="domain" description="Co-chaperone DjlA N-terminal" evidence="1">
    <location>
        <begin position="38"/>
        <end position="155"/>
    </location>
</feature>
<dbReference type="Proteomes" id="UP000249393">
    <property type="component" value="Unassembled WGS sequence"/>
</dbReference>
<evidence type="ECO:0000313" key="3">
    <source>
        <dbReference type="Proteomes" id="UP000249393"/>
    </source>
</evidence>
<dbReference type="InterPro" id="IPR007791">
    <property type="entry name" value="DjlA_N"/>
</dbReference>
<dbReference type="EMBL" id="QFQZ01000067">
    <property type="protein sequence ID" value="PZR32169.1"/>
    <property type="molecule type" value="Genomic_DNA"/>
</dbReference>
<gene>
    <name evidence="2" type="ORF">DI526_17470</name>
</gene>
<reference evidence="2 3" key="1">
    <citation type="submission" date="2017-08" db="EMBL/GenBank/DDBJ databases">
        <title>Infants hospitalized years apart are colonized by the same room-sourced microbial strains.</title>
        <authorList>
            <person name="Brooks B."/>
            <person name="Olm M.R."/>
            <person name="Firek B.A."/>
            <person name="Baker R."/>
            <person name="Thomas B.C."/>
            <person name="Morowitz M.J."/>
            <person name="Banfield J.F."/>
        </authorList>
    </citation>
    <scope>NUCLEOTIDE SEQUENCE [LARGE SCALE GENOMIC DNA]</scope>
    <source>
        <strain evidence="2">S2_003_000_R2_4</strain>
    </source>
</reference>
<proteinExistence type="predicted"/>